<dbReference type="InterPro" id="IPR036542">
    <property type="entry name" value="PTS_IIA_lac/cel_sf"/>
</dbReference>
<proteinExistence type="predicted"/>
<evidence type="ECO:0000256" key="11">
    <source>
        <dbReference type="ARBA" id="ARBA00022842"/>
    </source>
</evidence>
<keyword evidence="5" id="KW-0963">Cytoplasm</keyword>
<evidence type="ECO:0000313" key="18">
    <source>
        <dbReference type="EMBL" id="TDT56510.1"/>
    </source>
</evidence>
<feature type="binding site" evidence="16">
    <location>
        <position position="78"/>
    </location>
    <ligand>
        <name>Mg(2+)</name>
        <dbReference type="ChEBI" id="CHEBI:18420"/>
        <note>ligand shared between all trimeric partners</note>
    </ligand>
</feature>
<evidence type="ECO:0000256" key="10">
    <source>
        <dbReference type="ARBA" id="ARBA00022723"/>
    </source>
</evidence>
<dbReference type="InterPro" id="IPR003188">
    <property type="entry name" value="PTS_IIA_lac/cel"/>
</dbReference>
<evidence type="ECO:0000256" key="5">
    <source>
        <dbReference type="ARBA" id="ARBA00022490"/>
    </source>
</evidence>
<dbReference type="EMBL" id="SOAZ01000013">
    <property type="protein sequence ID" value="TDT56510.1"/>
    <property type="molecule type" value="Genomic_DNA"/>
</dbReference>
<accession>A0A4R7KKX5</accession>
<evidence type="ECO:0000256" key="16">
    <source>
        <dbReference type="PIRSR" id="PIRSR000699-2"/>
    </source>
</evidence>
<protein>
    <recommendedName>
        <fullName evidence="3">PTS system lactose-specific EIIA component</fullName>
    </recommendedName>
    <alternativeName>
        <fullName evidence="12">EIIA-Lac</fullName>
    </alternativeName>
    <alternativeName>
        <fullName evidence="14">EIII-Lac</fullName>
    </alternativeName>
    <alternativeName>
        <fullName evidence="13">Lactose-specific phosphotransferase enzyme IIA component</fullName>
    </alternativeName>
</protein>
<gene>
    <name evidence="18" type="ORF">EDD71_11353</name>
</gene>
<dbReference type="GO" id="GO:0046872">
    <property type="term" value="F:metal ion binding"/>
    <property type="evidence" value="ECO:0007669"/>
    <property type="project" value="UniProtKB-KW"/>
</dbReference>
<dbReference type="GO" id="GO:0009401">
    <property type="term" value="P:phosphoenolpyruvate-dependent sugar phosphotransferase system"/>
    <property type="evidence" value="ECO:0007669"/>
    <property type="project" value="UniProtKB-KW"/>
</dbReference>
<dbReference type="Pfam" id="PF02255">
    <property type="entry name" value="PTS_IIA"/>
    <property type="match status" value="1"/>
</dbReference>
<evidence type="ECO:0000256" key="4">
    <source>
        <dbReference type="ARBA" id="ARBA00022448"/>
    </source>
</evidence>
<dbReference type="PIRSF" id="PIRSF000699">
    <property type="entry name" value="PTS_IILac_III"/>
    <property type="match status" value="1"/>
</dbReference>
<evidence type="ECO:0000256" key="2">
    <source>
        <dbReference type="ARBA" id="ARBA00011233"/>
    </source>
</evidence>
<reference evidence="18 19" key="1">
    <citation type="submission" date="2019-03" db="EMBL/GenBank/DDBJ databases">
        <title>Genomic Encyclopedia of Type Strains, Phase IV (KMG-IV): sequencing the most valuable type-strain genomes for metagenomic binning, comparative biology and taxonomic classification.</title>
        <authorList>
            <person name="Goeker M."/>
        </authorList>
    </citation>
    <scope>NUCLEOTIDE SEQUENCE [LARGE SCALE GENOMIC DNA]</scope>
    <source>
        <strain evidence="18 19">DSM 24455</strain>
    </source>
</reference>
<dbReference type="GO" id="GO:0005737">
    <property type="term" value="C:cytoplasm"/>
    <property type="evidence" value="ECO:0007669"/>
    <property type="project" value="UniProtKB-SubCell"/>
</dbReference>
<evidence type="ECO:0000256" key="15">
    <source>
        <dbReference type="PIRSR" id="PIRSR000699-1"/>
    </source>
</evidence>
<comment type="subunit">
    <text evidence="2">Homotrimer.</text>
</comment>
<dbReference type="PANTHER" id="PTHR34382">
    <property type="entry name" value="PTS SYSTEM N,N'-DIACETYLCHITOBIOSE-SPECIFIC EIIA COMPONENT"/>
    <property type="match status" value="1"/>
</dbReference>
<dbReference type="GO" id="GO:0016740">
    <property type="term" value="F:transferase activity"/>
    <property type="evidence" value="ECO:0007669"/>
    <property type="project" value="UniProtKB-KW"/>
</dbReference>
<keyword evidence="10 16" id="KW-0479">Metal-binding</keyword>
<comment type="subcellular location">
    <subcellularLocation>
        <location evidence="1">Cytoplasm</location>
    </subcellularLocation>
</comment>
<dbReference type="OrthoDB" id="389577at2"/>
<feature type="modified residue" description="Phosphohistidine; by HPr" evidence="17">
    <location>
        <position position="75"/>
    </location>
</feature>
<evidence type="ECO:0000256" key="12">
    <source>
        <dbReference type="ARBA" id="ARBA00030293"/>
    </source>
</evidence>
<organism evidence="18 19">
    <name type="scientific">Fonticella tunisiensis</name>
    <dbReference type="NCBI Taxonomy" id="1096341"/>
    <lineage>
        <taxon>Bacteria</taxon>
        <taxon>Bacillati</taxon>
        <taxon>Bacillota</taxon>
        <taxon>Clostridia</taxon>
        <taxon>Eubacteriales</taxon>
        <taxon>Clostridiaceae</taxon>
        <taxon>Fonticella</taxon>
    </lineage>
</organism>
<keyword evidence="11 16" id="KW-0460">Magnesium</keyword>
<evidence type="ECO:0000256" key="17">
    <source>
        <dbReference type="PROSITE-ProRule" id="PRU00418"/>
    </source>
</evidence>
<dbReference type="PANTHER" id="PTHR34382:SF9">
    <property type="entry name" value="PHOSPHOTRANSFERASE SYSTEM SUGAR-SPECIFIC EII COMPONENT"/>
    <property type="match status" value="1"/>
</dbReference>
<evidence type="ECO:0000256" key="8">
    <source>
        <dbReference type="ARBA" id="ARBA00022679"/>
    </source>
</evidence>
<dbReference type="CDD" id="cd00215">
    <property type="entry name" value="PTS_IIA_lac"/>
    <property type="match status" value="1"/>
</dbReference>
<dbReference type="Gene3D" id="1.20.58.80">
    <property type="entry name" value="Phosphotransferase system, lactose/cellobiose-type IIA subunit"/>
    <property type="match status" value="1"/>
</dbReference>
<evidence type="ECO:0000256" key="3">
    <source>
        <dbReference type="ARBA" id="ARBA00014322"/>
    </source>
</evidence>
<keyword evidence="4" id="KW-0813">Transport</keyword>
<dbReference type="RefSeq" id="WP_133628399.1">
    <property type="nucleotide sequence ID" value="NZ_SOAZ01000013.1"/>
</dbReference>
<evidence type="ECO:0000256" key="14">
    <source>
        <dbReference type="ARBA" id="ARBA00032708"/>
    </source>
</evidence>
<evidence type="ECO:0000256" key="6">
    <source>
        <dbReference type="ARBA" id="ARBA00022553"/>
    </source>
</evidence>
<evidence type="ECO:0000256" key="1">
    <source>
        <dbReference type="ARBA" id="ARBA00004496"/>
    </source>
</evidence>
<keyword evidence="6" id="KW-0597">Phosphoprotein</keyword>
<dbReference type="Proteomes" id="UP000295325">
    <property type="component" value="Unassembled WGS sequence"/>
</dbReference>
<feature type="active site" description="Tele-phosphohistidine intermediate" evidence="15">
    <location>
        <position position="75"/>
    </location>
</feature>
<dbReference type="PROSITE" id="PS51095">
    <property type="entry name" value="PTS_EIIA_TYPE_3"/>
    <property type="match status" value="1"/>
</dbReference>
<evidence type="ECO:0000256" key="7">
    <source>
        <dbReference type="ARBA" id="ARBA00022597"/>
    </source>
</evidence>
<keyword evidence="7" id="KW-0762">Sugar transport</keyword>
<evidence type="ECO:0000256" key="13">
    <source>
        <dbReference type="ARBA" id="ARBA00031467"/>
    </source>
</evidence>
<evidence type="ECO:0000313" key="19">
    <source>
        <dbReference type="Proteomes" id="UP000295325"/>
    </source>
</evidence>
<name>A0A4R7KKX5_9CLOT</name>
<sequence>MGIEQISFQIISYAGDSFAKMVEALRKAKGGDFDASEKLMKEAKELLNMAHNVQTELLVAEAQGQKSEYSILMVHAQDTLMNSILAETLIQEMIDMYRAK</sequence>
<comment type="cofactor">
    <cofactor evidence="16">
        <name>Mg(2+)</name>
        <dbReference type="ChEBI" id="CHEBI:18420"/>
    </cofactor>
    <text evidence="16">Binds 1 Mg(2+) ion per trimer.</text>
</comment>
<keyword evidence="19" id="KW-1185">Reference proteome</keyword>
<keyword evidence="9" id="KW-0598">Phosphotransferase system</keyword>
<evidence type="ECO:0000256" key="9">
    <source>
        <dbReference type="ARBA" id="ARBA00022683"/>
    </source>
</evidence>
<comment type="caution">
    <text evidence="18">The sequence shown here is derived from an EMBL/GenBank/DDBJ whole genome shotgun (WGS) entry which is preliminary data.</text>
</comment>
<keyword evidence="8" id="KW-0808">Transferase</keyword>
<dbReference type="AlphaFoldDB" id="A0A4R7KKX5"/>
<dbReference type="SUPFAM" id="SSF46973">
    <property type="entry name" value="Enzyme IIa from lactose specific PTS, IIa-lac"/>
    <property type="match status" value="1"/>
</dbReference>